<dbReference type="GO" id="GO:0009245">
    <property type="term" value="P:lipid A biosynthetic process"/>
    <property type="evidence" value="ECO:0007669"/>
    <property type="project" value="UniProtKB-UniRule"/>
</dbReference>
<dbReference type="Pfam" id="PF00149">
    <property type="entry name" value="Metallophos"/>
    <property type="match status" value="1"/>
</dbReference>
<dbReference type="GO" id="GO:0019897">
    <property type="term" value="C:extrinsic component of plasma membrane"/>
    <property type="evidence" value="ECO:0007669"/>
    <property type="project" value="UniProtKB-UniRule"/>
</dbReference>
<dbReference type="NCBIfam" id="TIGR01854">
    <property type="entry name" value="lipid_A_lpxH"/>
    <property type="match status" value="1"/>
</dbReference>
<dbReference type="AlphaFoldDB" id="A0AB35BZQ5"/>
<evidence type="ECO:0000259" key="11">
    <source>
        <dbReference type="Pfam" id="PF00149"/>
    </source>
</evidence>
<comment type="function">
    <text evidence="10">Hydrolyzes the pyrophosphate bond of UDP-2,3-diacylglucosamine to yield 2,3-diacylglucosamine 1-phosphate (lipid X) and UMP by catalyzing the attack of water at the alpha-P atom. Involved in the biosynthesis of lipid A, a phosphorylated glycolipid that anchors the lipopolysaccharide to the outer membrane of the cell.</text>
</comment>
<feature type="binding site" evidence="10">
    <location>
        <position position="214"/>
    </location>
    <ligand>
        <name>Mn(2+)</name>
        <dbReference type="ChEBI" id="CHEBI:29035"/>
        <label>2</label>
    </ligand>
</feature>
<evidence type="ECO:0000313" key="12">
    <source>
        <dbReference type="EMBL" id="MBS7825169.1"/>
    </source>
</evidence>
<feature type="binding site" evidence="10">
    <location>
        <position position="137"/>
    </location>
    <ligand>
        <name>substrate</name>
    </ligand>
</feature>
<dbReference type="Gene3D" id="3.60.21.10">
    <property type="match status" value="1"/>
</dbReference>
<name>A0AB35BZQ5_9GAMM</name>
<evidence type="ECO:0000256" key="6">
    <source>
        <dbReference type="ARBA" id="ARBA00022801"/>
    </source>
</evidence>
<feature type="binding site" evidence="10">
    <location>
        <position position="129"/>
    </location>
    <ligand>
        <name>Mn(2+)</name>
        <dbReference type="ChEBI" id="CHEBI:29035"/>
        <label>2</label>
    </ligand>
</feature>
<keyword evidence="1 10" id="KW-1003">Cell membrane</keyword>
<keyword evidence="2 10" id="KW-0444">Lipid biosynthesis</keyword>
<feature type="binding site" evidence="10">
    <location>
        <position position="95"/>
    </location>
    <ligand>
        <name>Mn(2+)</name>
        <dbReference type="ChEBI" id="CHEBI:29035"/>
        <label>2</label>
    </ligand>
</feature>
<comment type="cofactor">
    <cofactor evidence="10">
        <name>Mn(2+)</name>
        <dbReference type="ChEBI" id="CHEBI:29035"/>
    </cofactor>
    <text evidence="10">Binds 2 Mn(2+) ions per subunit in a binuclear metal center.</text>
</comment>
<dbReference type="Proteomes" id="UP000680020">
    <property type="component" value="Unassembled WGS sequence"/>
</dbReference>
<comment type="caution">
    <text evidence="12">The sequence shown here is derived from an EMBL/GenBank/DDBJ whole genome shotgun (WGS) entry which is preliminary data.</text>
</comment>
<evidence type="ECO:0000256" key="2">
    <source>
        <dbReference type="ARBA" id="ARBA00022516"/>
    </source>
</evidence>
<dbReference type="CDD" id="cd07398">
    <property type="entry name" value="MPP_YbbF-LpxH"/>
    <property type="match status" value="1"/>
</dbReference>
<accession>A0AB35BZQ5</accession>
<comment type="catalytic activity">
    <reaction evidence="10">
        <text>UDP-2-N,3-O-bis[(3R)-3-hydroxytetradecanoyl]-alpha-D-glucosamine + H2O = 2-N,3-O-bis[(3R)-3-hydroxytetradecanoyl]-alpha-D-glucosaminyl 1-phosphate + UMP + 2 H(+)</text>
        <dbReference type="Rhea" id="RHEA:25213"/>
        <dbReference type="ChEBI" id="CHEBI:15377"/>
        <dbReference type="ChEBI" id="CHEBI:15378"/>
        <dbReference type="ChEBI" id="CHEBI:57865"/>
        <dbReference type="ChEBI" id="CHEBI:57957"/>
        <dbReference type="ChEBI" id="CHEBI:78847"/>
        <dbReference type="EC" id="3.6.1.54"/>
    </reaction>
</comment>
<evidence type="ECO:0000256" key="4">
    <source>
        <dbReference type="ARBA" id="ARBA00022556"/>
    </source>
</evidence>
<keyword evidence="3 10" id="KW-0997">Cell inner membrane</keyword>
<dbReference type="PANTHER" id="PTHR34990">
    <property type="entry name" value="UDP-2,3-DIACYLGLUCOSAMINE HYDROLASE-RELATED"/>
    <property type="match status" value="1"/>
</dbReference>
<sequence length="260" mass="29884">MSVLKSLTNLLKPNDDRVVYFISDLHLSERRTDLCAAFFDFISKIEEDATDLFILGDFFNFWVGDDIATDLTDEIARTFKALSDKGTAIHFQHGNRDFAVGEQYANTCGMSIIPEIYALPFAPDIVVLHGDQLCLADTQYQRYRNIIRHPWMMKLLRALPRRCRLKIGNKLRETSQEYQQHVCCEEGPCRCDVDEAAIESILVQYGASIMIHGHTHKPAVHTQIHGTRWVLSDWDTRGDYLRLDQSGLTRHTFSIDPLHK</sequence>
<evidence type="ECO:0000313" key="13">
    <source>
        <dbReference type="Proteomes" id="UP000680020"/>
    </source>
</evidence>
<dbReference type="InterPro" id="IPR010138">
    <property type="entry name" value="UDP-diacylglucosamine_Hdrlase"/>
</dbReference>
<dbReference type="EMBL" id="JAGIBU010000008">
    <property type="protein sequence ID" value="MBS7825169.1"/>
    <property type="molecule type" value="Genomic_DNA"/>
</dbReference>
<dbReference type="SUPFAM" id="SSF56300">
    <property type="entry name" value="Metallo-dependent phosphatases"/>
    <property type="match status" value="1"/>
</dbReference>
<keyword evidence="8 10" id="KW-0472">Membrane</keyword>
<feature type="binding site" evidence="10">
    <location>
        <position position="57"/>
    </location>
    <ligand>
        <name>Mn(2+)</name>
        <dbReference type="ChEBI" id="CHEBI:29035"/>
        <label>1</label>
    </ligand>
</feature>
<keyword evidence="6 10" id="KW-0378">Hydrolase</keyword>
<protein>
    <recommendedName>
        <fullName evidence="10">UDP-2,3-diacylglucosamine hydrolase</fullName>
        <ecNumber evidence="10">3.6.1.54</ecNumber>
    </recommendedName>
    <alternativeName>
        <fullName evidence="10">UDP-2,3-diacylglucosamine diphosphatase</fullName>
    </alternativeName>
</protein>
<evidence type="ECO:0000256" key="3">
    <source>
        <dbReference type="ARBA" id="ARBA00022519"/>
    </source>
</evidence>
<keyword evidence="9 10" id="KW-0464">Manganese</keyword>
<dbReference type="GO" id="GO:0030145">
    <property type="term" value="F:manganese ion binding"/>
    <property type="evidence" value="ECO:0007669"/>
    <property type="project" value="UniProtKB-UniRule"/>
</dbReference>
<dbReference type="InterPro" id="IPR043461">
    <property type="entry name" value="LpxH-like"/>
</dbReference>
<feature type="binding site" evidence="10">
    <location>
        <position position="24"/>
    </location>
    <ligand>
        <name>Mn(2+)</name>
        <dbReference type="ChEBI" id="CHEBI:29035"/>
        <label>1</label>
    </ligand>
</feature>
<feature type="binding site" evidence="10">
    <location>
        <position position="214"/>
    </location>
    <ligand>
        <name>substrate</name>
    </ligand>
</feature>
<feature type="binding site" evidence="10">
    <location>
        <position position="179"/>
    </location>
    <ligand>
        <name>substrate</name>
    </ligand>
</feature>
<comment type="pathway">
    <text evidence="10">Glycolipid biosynthesis; lipid IV(A) biosynthesis; lipid IV(A) from (3R)-3-hydroxytetradecanoyl-[acyl-carrier-protein] and UDP-N-acetyl-alpha-D-glucosamine: step 4/6.</text>
</comment>
<dbReference type="NCBIfam" id="NF003743">
    <property type="entry name" value="PRK05340.1"/>
    <property type="match status" value="1"/>
</dbReference>
<comment type="caution">
    <text evidence="10">Lacks conserved residue(s) required for the propagation of feature annotation.</text>
</comment>
<feature type="binding site" evidence="10">
    <location>
        <position position="216"/>
    </location>
    <ligand>
        <name>Mn(2+)</name>
        <dbReference type="ChEBI" id="CHEBI:29035"/>
        <label>1</label>
    </ligand>
</feature>
<dbReference type="GO" id="GO:0005737">
    <property type="term" value="C:cytoplasm"/>
    <property type="evidence" value="ECO:0007669"/>
    <property type="project" value="InterPro"/>
</dbReference>
<keyword evidence="4 10" id="KW-0441">Lipid A biosynthesis</keyword>
<feature type="binding site" evidence="10">
    <location>
        <begin position="95"/>
        <end position="96"/>
    </location>
    <ligand>
        <name>substrate</name>
    </ligand>
</feature>
<keyword evidence="5 10" id="KW-0479">Metal-binding</keyword>
<reference evidence="12" key="1">
    <citation type="submission" date="2021-03" db="EMBL/GenBank/DDBJ databases">
        <title>Identification and antibiotic profiling of Wohlfahrtiimonas chitiniclastica, an underestimated human pathogen.</title>
        <authorList>
            <person name="Kopf A."/>
            <person name="Bunk B."/>
            <person name="Coldewey S."/>
            <person name="Gunzer F."/>
            <person name="Riedel T."/>
            <person name="Schroettner P."/>
        </authorList>
    </citation>
    <scope>NUCLEOTIDE SEQUENCE</scope>
    <source>
        <strain evidence="12">DSM 100917</strain>
    </source>
</reference>
<keyword evidence="7 10" id="KW-0443">Lipid metabolism</keyword>
<gene>
    <name evidence="10" type="primary">lpxH</name>
    <name evidence="12" type="ORF">J7561_08130</name>
</gene>
<comment type="similarity">
    <text evidence="10">Belongs to the LpxH family.</text>
</comment>
<dbReference type="InterPro" id="IPR029052">
    <property type="entry name" value="Metallo-depent_PP-like"/>
</dbReference>
<feature type="domain" description="Calcineurin-like phosphoesterase" evidence="11">
    <location>
        <begin position="19"/>
        <end position="218"/>
    </location>
</feature>
<dbReference type="PANTHER" id="PTHR34990:SF1">
    <property type="entry name" value="UDP-2,3-DIACYLGLUCOSAMINE HYDROLASE"/>
    <property type="match status" value="1"/>
</dbReference>
<evidence type="ECO:0000256" key="5">
    <source>
        <dbReference type="ARBA" id="ARBA00022723"/>
    </source>
</evidence>
<evidence type="ECO:0000256" key="10">
    <source>
        <dbReference type="HAMAP-Rule" id="MF_00575"/>
    </source>
</evidence>
<comment type="subcellular location">
    <subcellularLocation>
        <location evidence="10">Cell inner membrane</location>
        <topology evidence="10">Peripheral membrane protein</topology>
        <orientation evidence="10">Cytoplasmic side</orientation>
    </subcellularLocation>
</comment>
<evidence type="ECO:0000256" key="1">
    <source>
        <dbReference type="ARBA" id="ARBA00022475"/>
    </source>
</evidence>
<evidence type="ECO:0000256" key="9">
    <source>
        <dbReference type="ARBA" id="ARBA00023211"/>
    </source>
</evidence>
<proteinExistence type="inferred from homology"/>
<dbReference type="HAMAP" id="MF_00575">
    <property type="entry name" value="LpxH"/>
    <property type="match status" value="1"/>
</dbReference>
<feature type="binding site" evidence="10">
    <location>
        <position position="57"/>
    </location>
    <ligand>
        <name>Mn(2+)</name>
        <dbReference type="ChEBI" id="CHEBI:29035"/>
        <label>2</label>
    </ligand>
</feature>
<dbReference type="EC" id="3.6.1.54" evidence="10"/>
<dbReference type="InterPro" id="IPR004843">
    <property type="entry name" value="Calcineurin-like_PHP"/>
</dbReference>
<feature type="binding site" evidence="10">
    <location>
        <position position="175"/>
    </location>
    <ligand>
        <name>substrate</name>
    </ligand>
</feature>
<organism evidence="12 13">
    <name type="scientific">Wohlfahrtiimonas chitiniclastica</name>
    <dbReference type="NCBI Taxonomy" id="400946"/>
    <lineage>
        <taxon>Bacteria</taxon>
        <taxon>Pseudomonadati</taxon>
        <taxon>Pseudomonadota</taxon>
        <taxon>Gammaproteobacteria</taxon>
        <taxon>Cardiobacteriales</taxon>
        <taxon>Ignatzschineriaceae</taxon>
        <taxon>Wohlfahrtiimonas</taxon>
    </lineage>
</organism>
<dbReference type="GO" id="GO:0008758">
    <property type="term" value="F:UDP-2,3-diacylglucosamine hydrolase activity"/>
    <property type="evidence" value="ECO:0007669"/>
    <property type="project" value="UniProtKB-UniRule"/>
</dbReference>
<evidence type="ECO:0000256" key="7">
    <source>
        <dbReference type="ARBA" id="ARBA00023098"/>
    </source>
</evidence>
<evidence type="ECO:0000256" key="8">
    <source>
        <dbReference type="ARBA" id="ARBA00023136"/>
    </source>
</evidence>
<feature type="binding site" evidence="10">
    <location>
        <position position="26"/>
    </location>
    <ligand>
        <name>Mn(2+)</name>
        <dbReference type="ChEBI" id="CHEBI:29035"/>
        <label>1</label>
    </ligand>
</feature>